<dbReference type="AlphaFoldDB" id="A0A1M5HP99"/>
<feature type="transmembrane region" description="Helical" evidence="7">
    <location>
        <begin position="327"/>
        <end position="348"/>
    </location>
</feature>
<feature type="transmembrane region" description="Helical" evidence="7">
    <location>
        <begin position="171"/>
        <end position="191"/>
    </location>
</feature>
<accession>A0A1M5HP99</accession>
<evidence type="ECO:0000256" key="5">
    <source>
        <dbReference type="ARBA" id="ARBA00023136"/>
    </source>
</evidence>
<evidence type="ECO:0000256" key="1">
    <source>
        <dbReference type="ARBA" id="ARBA00004651"/>
    </source>
</evidence>
<feature type="transmembrane region" description="Helical" evidence="7">
    <location>
        <begin position="105"/>
        <end position="126"/>
    </location>
</feature>
<feature type="region of interest" description="Disordered" evidence="6">
    <location>
        <begin position="453"/>
        <end position="509"/>
    </location>
</feature>
<feature type="transmembrane region" description="Helical" evidence="7">
    <location>
        <begin position="229"/>
        <end position="246"/>
    </location>
</feature>
<feature type="domain" description="Major facilitator superfamily (MFS) profile" evidence="8">
    <location>
        <begin position="14"/>
        <end position="447"/>
    </location>
</feature>
<dbReference type="STRING" id="1070870.SAMN05444351_1680"/>
<dbReference type="PANTHER" id="PTHR42718">
    <property type="entry name" value="MAJOR FACILITATOR SUPERFAMILY MULTIDRUG TRANSPORTER MFSC"/>
    <property type="match status" value="1"/>
</dbReference>
<comment type="subcellular location">
    <subcellularLocation>
        <location evidence="1">Cell membrane</location>
        <topology evidence="1">Multi-pass membrane protein</topology>
    </subcellularLocation>
</comment>
<keyword evidence="3 7" id="KW-0812">Transmembrane</keyword>
<keyword evidence="4 7" id="KW-1133">Transmembrane helix</keyword>
<dbReference type="PANTHER" id="PTHR42718:SF9">
    <property type="entry name" value="MAJOR FACILITATOR SUPERFAMILY MULTIDRUG TRANSPORTER MFSC"/>
    <property type="match status" value="1"/>
</dbReference>
<feature type="compositionally biased region" description="Low complexity" evidence="6">
    <location>
        <begin position="471"/>
        <end position="509"/>
    </location>
</feature>
<feature type="transmembrane region" description="Helical" evidence="7">
    <location>
        <begin position="267"/>
        <end position="288"/>
    </location>
</feature>
<sequence length="509" mass="51349">MSRSPAGPRFDRRLVAPLVLGAVLNPVNSSVIAVSLVPIGAALGAPPAQTAWLVSSLYLATAIGQPVVGRLVDRHGPRPLYLAGAVLVAAGGVLGTLAPSLPVLVAARVVIGLGTCAGYPAAMALVRKEGRRTGVDRPQGVLTVLAVSAQTVAVLGPPLGGLLVAVGGWRATFAVNVPLAAACLVLGWLFLPRERPAAGARGRLDVAGVVLFTAVLVPLLFALTAPAAGLWWLAVPSAVALAGFAWRELRAADPFVDLRLLARTPSLLATYGRALLAQCAAYVFFYGFTQWLQDGRGLSAGQAGLLLAPMFATAIGVSALTGRRRRVAGKLVVGALGQAAVAGLLLLLAPGSPVWLLVAVTVLAGLPLGLVGLANQTAVYVQSDPARTASSAGLLRTFSYLGAIVATGAIALAFPQRAGTGGLHALAWGVLGLAGALLVLTAADRGLRRIGRDAAPGQAATPSRRRRRARTTSTLSAAPAAATAPASTNGSRNPPAVSASQPPSGGPAS</sequence>
<dbReference type="EMBL" id="FQVX01000002">
    <property type="protein sequence ID" value="SHG17786.1"/>
    <property type="molecule type" value="Genomic_DNA"/>
</dbReference>
<dbReference type="GO" id="GO:0005886">
    <property type="term" value="C:plasma membrane"/>
    <property type="evidence" value="ECO:0007669"/>
    <property type="project" value="UniProtKB-SubCell"/>
</dbReference>
<dbReference type="Gene3D" id="1.20.1250.20">
    <property type="entry name" value="MFS general substrate transporter like domains"/>
    <property type="match status" value="1"/>
</dbReference>
<evidence type="ECO:0000256" key="2">
    <source>
        <dbReference type="ARBA" id="ARBA00022448"/>
    </source>
</evidence>
<feature type="transmembrane region" description="Helical" evidence="7">
    <location>
        <begin position="300"/>
        <end position="320"/>
    </location>
</feature>
<evidence type="ECO:0000313" key="9">
    <source>
        <dbReference type="EMBL" id="SHG17786.1"/>
    </source>
</evidence>
<evidence type="ECO:0000259" key="8">
    <source>
        <dbReference type="PROSITE" id="PS50850"/>
    </source>
</evidence>
<dbReference type="Pfam" id="PF07690">
    <property type="entry name" value="MFS_1"/>
    <property type="match status" value="1"/>
</dbReference>
<dbReference type="InterPro" id="IPR011701">
    <property type="entry name" value="MFS"/>
</dbReference>
<feature type="transmembrane region" description="Helical" evidence="7">
    <location>
        <begin position="80"/>
        <end position="99"/>
    </location>
</feature>
<feature type="transmembrane region" description="Helical" evidence="7">
    <location>
        <begin position="49"/>
        <end position="68"/>
    </location>
</feature>
<feature type="transmembrane region" description="Helical" evidence="7">
    <location>
        <begin position="138"/>
        <end position="159"/>
    </location>
</feature>
<evidence type="ECO:0000313" key="10">
    <source>
        <dbReference type="Proteomes" id="UP000184471"/>
    </source>
</evidence>
<keyword evidence="5 7" id="KW-0472">Membrane</keyword>
<evidence type="ECO:0000256" key="7">
    <source>
        <dbReference type="SAM" id="Phobius"/>
    </source>
</evidence>
<evidence type="ECO:0000256" key="3">
    <source>
        <dbReference type="ARBA" id="ARBA00022692"/>
    </source>
</evidence>
<name>A0A1M5HP99_9ACTN</name>
<reference evidence="9 10" key="1">
    <citation type="submission" date="2016-11" db="EMBL/GenBank/DDBJ databases">
        <authorList>
            <person name="Jaros S."/>
            <person name="Januszkiewicz K."/>
            <person name="Wedrychowicz H."/>
        </authorList>
    </citation>
    <scope>NUCLEOTIDE SEQUENCE [LARGE SCALE GENOMIC DNA]</scope>
    <source>
        <strain evidence="9 10">DSM 45408</strain>
    </source>
</reference>
<keyword evidence="2" id="KW-0813">Transport</keyword>
<dbReference type="GO" id="GO:0022857">
    <property type="term" value="F:transmembrane transporter activity"/>
    <property type="evidence" value="ECO:0007669"/>
    <property type="project" value="InterPro"/>
</dbReference>
<dbReference type="PROSITE" id="PS50850">
    <property type="entry name" value="MFS"/>
    <property type="match status" value="1"/>
</dbReference>
<protein>
    <submittedName>
        <fullName evidence="9">Predicted arabinose efflux permease, MFS family</fullName>
    </submittedName>
</protein>
<dbReference type="SUPFAM" id="SSF103473">
    <property type="entry name" value="MFS general substrate transporter"/>
    <property type="match status" value="1"/>
</dbReference>
<feature type="transmembrane region" description="Helical" evidence="7">
    <location>
        <begin position="354"/>
        <end position="373"/>
    </location>
</feature>
<gene>
    <name evidence="9" type="ORF">SAMN05444351_1680</name>
</gene>
<dbReference type="InterPro" id="IPR020846">
    <property type="entry name" value="MFS_dom"/>
</dbReference>
<organism evidence="9 10">
    <name type="scientific">Geodermatophilus nigrescens</name>
    <dbReference type="NCBI Taxonomy" id="1070870"/>
    <lineage>
        <taxon>Bacteria</taxon>
        <taxon>Bacillati</taxon>
        <taxon>Actinomycetota</taxon>
        <taxon>Actinomycetes</taxon>
        <taxon>Geodermatophilales</taxon>
        <taxon>Geodermatophilaceae</taxon>
        <taxon>Geodermatophilus</taxon>
    </lineage>
</organism>
<feature type="transmembrane region" description="Helical" evidence="7">
    <location>
        <begin position="394"/>
        <end position="414"/>
    </location>
</feature>
<dbReference type="InterPro" id="IPR036259">
    <property type="entry name" value="MFS_trans_sf"/>
</dbReference>
<evidence type="ECO:0000256" key="4">
    <source>
        <dbReference type="ARBA" id="ARBA00022989"/>
    </source>
</evidence>
<feature type="transmembrane region" description="Helical" evidence="7">
    <location>
        <begin position="426"/>
        <end position="443"/>
    </location>
</feature>
<keyword evidence="10" id="KW-1185">Reference proteome</keyword>
<dbReference type="Proteomes" id="UP000184471">
    <property type="component" value="Unassembled WGS sequence"/>
</dbReference>
<proteinExistence type="predicted"/>
<feature type="transmembrane region" description="Helical" evidence="7">
    <location>
        <begin position="203"/>
        <end position="223"/>
    </location>
</feature>
<dbReference type="Gene3D" id="1.20.1720.10">
    <property type="entry name" value="Multidrug resistance protein D"/>
    <property type="match status" value="1"/>
</dbReference>
<evidence type="ECO:0000256" key="6">
    <source>
        <dbReference type="SAM" id="MobiDB-lite"/>
    </source>
</evidence>